<dbReference type="Gene3D" id="3.90.1590.10">
    <property type="entry name" value="glutathione-dependent formaldehyde- activating enzyme (gfa)"/>
    <property type="match status" value="1"/>
</dbReference>
<evidence type="ECO:0008006" key="4">
    <source>
        <dbReference type="Google" id="ProtNLM"/>
    </source>
</evidence>
<dbReference type="EMBL" id="JMCC02000112">
    <property type="protein sequence ID" value="KIG12967.1"/>
    <property type="molecule type" value="Genomic_DNA"/>
</dbReference>
<dbReference type="InterPro" id="IPR046149">
    <property type="entry name" value="DUF6151"/>
</dbReference>
<organism evidence="2 3">
    <name type="scientific">Enhygromyxa salina</name>
    <dbReference type="NCBI Taxonomy" id="215803"/>
    <lineage>
        <taxon>Bacteria</taxon>
        <taxon>Pseudomonadati</taxon>
        <taxon>Myxococcota</taxon>
        <taxon>Polyangia</taxon>
        <taxon>Nannocystales</taxon>
        <taxon>Nannocystaceae</taxon>
        <taxon>Enhygromyxa</taxon>
    </lineage>
</organism>
<proteinExistence type="predicted"/>
<dbReference type="Proteomes" id="UP000031599">
    <property type="component" value="Unassembled WGS sequence"/>
</dbReference>
<evidence type="ECO:0000313" key="3">
    <source>
        <dbReference type="Proteomes" id="UP000031599"/>
    </source>
</evidence>
<reference evidence="2 3" key="1">
    <citation type="submission" date="2014-12" db="EMBL/GenBank/DDBJ databases">
        <title>Genome assembly of Enhygromyxa salina DSM 15201.</title>
        <authorList>
            <person name="Sharma G."/>
            <person name="Subramanian S."/>
        </authorList>
    </citation>
    <scope>NUCLEOTIDE SEQUENCE [LARGE SCALE GENOMIC DNA]</scope>
    <source>
        <strain evidence="2 3">DSM 15201</strain>
    </source>
</reference>
<dbReference type="AlphaFoldDB" id="A0A0C2CYN0"/>
<evidence type="ECO:0000313" key="2">
    <source>
        <dbReference type="EMBL" id="KIG12967.1"/>
    </source>
</evidence>
<dbReference type="Pfam" id="PF19648">
    <property type="entry name" value="DUF6151"/>
    <property type="match status" value="1"/>
</dbReference>
<sequence>MLVSMPAQLPLSCSCGHVRGEAKLVGRELRLACHCADCQAFTHFLDRPDELLDAYGATEVVQLPPARIEITQGAEQLACMRLSPIGLMRWYTSCCDTPVANTMTNPGVPFTGLMLAFAGPNVDASTRDQLLGPIRARVNGPARQRDPDAPPVTVAKFPLGTILRSIQVLAGGWFRNEHTPSPFFDGTTGAPRATPRVLSEDEREKLRERVLTWA</sequence>
<name>A0A0C2CYN0_9BACT</name>
<gene>
    <name evidence="2" type="ORF">DB30_00851</name>
</gene>
<feature type="region of interest" description="Disordered" evidence="1">
    <location>
        <begin position="180"/>
        <end position="201"/>
    </location>
</feature>
<protein>
    <recommendedName>
        <fullName evidence="4">CENP-V/GFA domain-containing protein</fullName>
    </recommendedName>
</protein>
<dbReference type="InterPro" id="IPR011057">
    <property type="entry name" value="Mss4-like_sf"/>
</dbReference>
<dbReference type="SUPFAM" id="SSF51316">
    <property type="entry name" value="Mss4-like"/>
    <property type="match status" value="1"/>
</dbReference>
<evidence type="ECO:0000256" key="1">
    <source>
        <dbReference type="SAM" id="MobiDB-lite"/>
    </source>
</evidence>
<comment type="caution">
    <text evidence="2">The sequence shown here is derived from an EMBL/GenBank/DDBJ whole genome shotgun (WGS) entry which is preliminary data.</text>
</comment>
<accession>A0A0C2CYN0</accession>